<dbReference type="Pfam" id="PF00534">
    <property type="entry name" value="Glycos_transf_1"/>
    <property type="match status" value="1"/>
</dbReference>
<dbReference type="CDD" id="cd03801">
    <property type="entry name" value="GT4_PimA-like"/>
    <property type="match status" value="1"/>
</dbReference>
<dbReference type="InterPro" id="IPR001296">
    <property type="entry name" value="Glyco_trans_1"/>
</dbReference>
<name>A0A840IC50_9ACTN</name>
<proteinExistence type="predicted"/>
<feature type="domain" description="Glycosyl transferase family 1" evidence="1">
    <location>
        <begin position="203"/>
        <end position="358"/>
    </location>
</feature>
<dbReference type="PANTHER" id="PTHR45947">
    <property type="entry name" value="SULFOQUINOVOSYL TRANSFERASE SQD2"/>
    <property type="match status" value="1"/>
</dbReference>
<dbReference type="SUPFAM" id="SSF53756">
    <property type="entry name" value="UDP-Glycosyltransferase/glycogen phosphorylase"/>
    <property type="match status" value="1"/>
</dbReference>
<dbReference type="AlphaFoldDB" id="A0A840IC50"/>
<keyword evidence="2" id="KW-0808">Transferase</keyword>
<comment type="caution">
    <text evidence="2">The sequence shown here is derived from an EMBL/GenBank/DDBJ whole genome shotgun (WGS) entry which is preliminary data.</text>
</comment>
<reference evidence="2 3" key="1">
    <citation type="submission" date="2020-08" db="EMBL/GenBank/DDBJ databases">
        <title>Genomic Encyclopedia of Archaeal and Bacterial Type Strains, Phase II (KMG-II): from individual species to whole genera.</title>
        <authorList>
            <person name="Goeker M."/>
        </authorList>
    </citation>
    <scope>NUCLEOTIDE SEQUENCE [LARGE SCALE GENOMIC DNA]</scope>
    <source>
        <strain evidence="2 3">DSM 23288</strain>
    </source>
</reference>
<evidence type="ECO:0000259" key="1">
    <source>
        <dbReference type="Pfam" id="PF00534"/>
    </source>
</evidence>
<accession>A0A840IC50</accession>
<organism evidence="2 3">
    <name type="scientific">Conexibacter arvalis</name>
    <dbReference type="NCBI Taxonomy" id="912552"/>
    <lineage>
        <taxon>Bacteria</taxon>
        <taxon>Bacillati</taxon>
        <taxon>Actinomycetota</taxon>
        <taxon>Thermoleophilia</taxon>
        <taxon>Solirubrobacterales</taxon>
        <taxon>Conexibacteraceae</taxon>
        <taxon>Conexibacter</taxon>
    </lineage>
</organism>
<keyword evidence="3" id="KW-1185">Reference proteome</keyword>
<dbReference type="Proteomes" id="UP000585272">
    <property type="component" value="Unassembled WGS sequence"/>
</dbReference>
<dbReference type="RefSeq" id="WP_183340029.1">
    <property type="nucleotide sequence ID" value="NZ_JACHNU010000001.1"/>
</dbReference>
<sequence>MRLAVYTDYTYRRDTRGVSGERAFVRFMTGLQPHVEALVLVGRLDARPGRSHYPLDPGIGFVGLPFYASLTDPLAVARSLGGSARRFWRLLDDVDTVWLLGPYVHAIGFALLAAARRRRVVLGVRQDFPTYVRSRHPGKRWIHVAADAMEAAFRGLARRFPVVVVGPDLARRYRRAGSVLEIAVSLVPGASVVSADAALARAQEPPRRLLSVGRLDREKNPLLLLDAIAALHAADPAWRLTVVGDGPMRGELEREIAARGLGQAVDLRGYVPHDGGLPELYRAADAFLHVSWTEGVPQVLFEAFAAGLPVVATAVGGVPEAVGDAALLIAPGDAGAAVAAVERVAGDPALRARLVRAGLDRVAAHTLEAETERLAGFLERG</sequence>
<dbReference type="GO" id="GO:0016758">
    <property type="term" value="F:hexosyltransferase activity"/>
    <property type="evidence" value="ECO:0007669"/>
    <property type="project" value="TreeGrafter"/>
</dbReference>
<dbReference type="Gene3D" id="3.40.50.2000">
    <property type="entry name" value="Glycogen Phosphorylase B"/>
    <property type="match status" value="2"/>
</dbReference>
<dbReference type="InterPro" id="IPR050194">
    <property type="entry name" value="Glycosyltransferase_grp1"/>
</dbReference>
<protein>
    <submittedName>
        <fullName evidence="2">Glycosyltransferase involved in cell wall biosynthesis</fullName>
    </submittedName>
</protein>
<dbReference type="PANTHER" id="PTHR45947:SF3">
    <property type="entry name" value="SULFOQUINOVOSYL TRANSFERASE SQD2"/>
    <property type="match status" value="1"/>
</dbReference>
<dbReference type="EMBL" id="JACHNU010000001">
    <property type="protein sequence ID" value="MBB4661674.1"/>
    <property type="molecule type" value="Genomic_DNA"/>
</dbReference>
<evidence type="ECO:0000313" key="2">
    <source>
        <dbReference type="EMBL" id="MBB4661674.1"/>
    </source>
</evidence>
<gene>
    <name evidence="2" type="ORF">BDZ31_001247</name>
</gene>
<evidence type="ECO:0000313" key="3">
    <source>
        <dbReference type="Proteomes" id="UP000585272"/>
    </source>
</evidence>